<accession>A0ABS9X0U2</accession>
<evidence type="ECO:0000259" key="5">
    <source>
        <dbReference type="PROSITE" id="PS51007"/>
    </source>
</evidence>
<protein>
    <submittedName>
        <fullName evidence="6">C-type cytochrome</fullName>
    </submittedName>
</protein>
<gene>
    <name evidence="6" type="ORF">L3081_10110</name>
</gene>
<dbReference type="SUPFAM" id="SSF46626">
    <property type="entry name" value="Cytochrome c"/>
    <property type="match status" value="1"/>
</dbReference>
<evidence type="ECO:0000313" key="7">
    <source>
        <dbReference type="Proteomes" id="UP001139646"/>
    </source>
</evidence>
<dbReference type="Proteomes" id="UP001139646">
    <property type="component" value="Unassembled WGS sequence"/>
</dbReference>
<reference evidence="6" key="1">
    <citation type="submission" date="2022-01" db="EMBL/GenBank/DDBJ databases">
        <title>Colwellia maritima, isolated from seawater.</title>
        <authorList>
            <person name="Kristyanto S."/>
            <person name="Jung J."/>
            <person name="Jeon C.O."/>
        </authorList>
    </citation>
    <scope>NUCLEOTIDE SEQUENCE</scope>
    <source>
        <strain evidence="6">MSW7</strain>
    </source>
</reference>
<evidence type="ECO:0000256" key="3">
    <source>
        <dbReference type="ARBA" id="ARBA00023004"/>
    </source>
</evidence>
<organism evidence="6 7">
    <name type="scientific">Colwellia maritima</name>
    <dbReference type="NCBI Taxonomy" id="2912588"/>
    <lineage>
        <taxon>Bacteria</taxon>
        <taxon>Pseudomonadati</taxon>
        <taxon>Pseudomonadota</taxon>
        <taxon>Gammaproteobacteria</taxon>
        <taxon>Alteromonadales</taxon>
        <taxon>Colwelliaceae</taxon>
        <taxon>Colwellia</taxon>
    </lineage>
</organism>
<sequence length="140" mass="15649">MKTLTFVILVLCSGLVYSFEEASKNIHQANNKQSEDTKHWMASKTDVERKNPIKKSLESIKRGRKIYVSSCANCHGSDANGHGPAAVNLVVKPTNLREMVAFILMGIWHGKLRMAVVQCLLGKVCLEKTKFGIWSTIFNL</sequence>
<evidence type="ECO:0000256" key="2">
    <source>
        <dbReference type="ARBA" id="ARBA00022723"/>
    </source>
</evidence>
<dbReference type="PROSITE" id="PS51007">
    <property type="entry name" value="CYTC"/>
    <property type="match status" value="1"/>
</dbReference>
<comment type="caution">
    <text evidence="6">The sequence shown here is derived from an EMBL/GenBank/DDBJ whole genome shotgun (WGS) entry which is preliminary data.</text>
</comment>
<keyword evidence="7" id="KW-1185">Reference proteome</keyword>
<keyword evidence="3 4" id="KW-0408">Iron</keyword>
<evidence type="ECO:0000313" key="6">
    <source>
        <dbReference type="EMBL" id="MCI2283680.1"/>
    </source>
</evidence>
<dbReference type="Pfam" id="PF13442">
    <property type="entry name" value="Cytochrome_CBB3"/>
    <property type="match status" value="1"/>
</dbReference>
<keyword evidence="2 4" id="KW-0479">Metal-binding</keyword>
<dbReference type="EMBL" id="JAKKSL010000002">
    <property type="protein sequence ID" value="MCI2283680.1"/>
    <property type="molecule type" value="Genomic_DNA"/>
</dbReference>
<dbReference type="InterPro" id="IPR009056">
    <property type="entry name" value="Cyt_c-like_dom"/>
</dbReference>
<feature type="domain" description="Cytochrome c" evidence="5">
    <location>
        <begin position="58"/>
        <end position="140"/>
    </location>
</feature>
<name>A0ABS9X0U2_9GAMM</name>
<keyword evidence="1 4" id="KW-0349">Heme</keyword>
<evidence type="ECO:0000256" key="1">
    <source>
        <dbReference type="ARBA" id="ARBA00022617"/>
    </source>
</evidence>
<dbReference type="Gene3D" id="1.10.760.10">
    <property type="entry name" value="Cytochrome c-like domain"/>
    <property type="match status" value="1"/>
</dbReference>
<evidence type="ECO:0000256" key="4">
    <source>
        <dbReference type="PROSITE-ProRule" id="PRU00433"/>
    </source>
</evidence>
<proteinExistence type="predicted"/>
<dbReference type="InterPro" id="IPR036909">
    <property type="entry name" value="Cyt_c-like_dom_sf"/>
</dbReference>